<organism evidence="1 2">
    <name type="scientific">Panagrolaimus sp. JU765</name>
    <dbReference type="NCBI Taxonomy" id="591449"/>
    <lineage>
        <taxon>Eukaryota</taxon>
        <taxon>Metazoa</taxon>
        <taxon>Ecdysozoa</taxon>
        <taxon>Nematoda</taxon>
        <taxon>Chromadorea</taxon>
        <taxon>Rhabditida</taxon>
        <taxon>Tylenchina</taxon>
        <taxon>Panagrolaimomorpha</taxon>
        <taxon>Panagrolaimoidea</taxon>
        <taxon>Panagrolaimidae</taxon>
        <taxon>Panagrolaimus</taxon>
    </lineage>
</organism>
<sequence>MFLMNNARALLPMPMNPYPNFSFPGFPNLQMPPMMPFPLPMNTPPKAGFTVDNLITPPKSLQIEEVKSDKSGSETPTSASNFTSNSPKMRPVVNDSTAKPLIEWMEANMENPYPTRADVRELSRQTGFSSVQIRNWFTNHRRRVKEDYEKRGEKLPWTMRQGPVKPRR</sequence>
<protein>
    <submittedName>
        <fullName evidence="2">Homeobox domain-containing protein</fullName>
    </submittedName>
</protein>
<proteinExistence type="predicted"/>
<evidence type="ECO:0000313" key="1">
    <source>
        <dbReference type="Proteomes" id="UP000887576"/>
    </source>
</evidence>
<dbReference type="Proteomes" id="UP000887576">
    <property type="component" value="Unplaced"/>
</dbReference>
<accession>A0AC34Q6M0</accession>
<dbReference type="WBParaSite" id="JU765_v2.g13498.t1">
    <property type="protein sequence ID" value="JU765_v2.g13498.t1"/>
    <property type="gene ID" value="JU765_v2.g13498"/>
</dbReference>
<name>A0AC34Q6M0_9BILA</name>
<evidence type="ECO:0000313" key="2">
    <source>
        <dbReference type="WBParaSite" id="JU765_v2.g13498.t1"/>
    </source>
</evidence>
<reference evidence="2" key="1">
    <citation type="submission" date="2022-11" db="UniProtKB">
        <authorList>
            <consortium name="WormBaseParasite"/>
        </authorList>
    </citation>
    <scope>IDENTIFICATION</scope>
</reference>